<evidence type="ECO:0000313" key="2">
    <source>
        <dbReference type="EMBL" id="WOL04705.1"/>
    </source>
</evidence>
<gene>
    <name evidence="2" type="ORF">Cni_G13427</name>
</gene>
<feature type="signal peptide" evidence="1">
    <location>
        <begin position="1"/>
        <end position="17"/>
    </location>
</feature>
<evidence type="ECO:0000256" key="1">
    <source>
        <dbReference type="SAM" id="SignalP"/>
    </source>
</evidence>
<feature type="chain" id="PRO_5043043956" evidence="1">
    <location>
        <begin position="18"/>
        <end position="98"/>
    </location>
</feature>
<sequence>MINFFFFIMMATPLSIGMPDKSPRSKDKGLMRILLKIYSLIMMKVMKLGYRDFLQSPLQVLFAASLIKNNAVAHEALMTAMSKKASVLEYIEAIESAG</sequence>
<proteinExistence type="predicted"/>
<dbReference type="AlphaFoldDB" id="A0AAQ3KA33"/>
<dbReference type="Proteomes" id="UP001327560">
    <property type="component" value="Chromosome 4"/>
</dbReference>
<protein>
    <submittedName>
        <fullName evidence="2">Uncharacterized protein</fullName>
    </submittedName>
</protein>
<dbReference type="EMBL" id="CP136893">
    <property type="protein sequence ID" value="WOL04705.1"/>
    <property type="molecule type" value="Genomic_DNA"/>
</dbReference>
<name>A0AAQ3KA33_9LILI</name>
<keyword evidence="1" id="KW-0732">Signal</keyword>
<keyword evidence="3" id="KW-1185">Reference proteome</keyword>
<reference evidence="2 3" key="1">
    <citation type="submission" date="2023-10" db="EMBL/GenBank/DDBJ databases">
        <title>Chromosome-scale genome assembly provides insights into flower coloration mechanisms of Canna indica.</title>
        <authorList>
            <person name="Li C."/>
        </authorList>
    </citation>
    <scope>NUCLEOTIDE SEQUENCE [LARGE SCALE GENOMIC DNA]</scope>
    <source>
        <tissue evidence="2">Flower</tissue>
    </source>
</reference>
<accession>A0AAQ3KA33</accession>
<organism evidence="2 3">
    <name type="scientific">Canna indica</name>
    <name type="common">Indian-shot</name>
    <dbReference type="NCBI Taxonomy" id="4628"/>
    <lineage>
        <taxon>Eukaryota</taxon>
        <taxon>Viridiplantae</taxon>
        <taxon>Streptophyta</taxon>
        <taxon>Embryophyta</taxon>
        <taxon>Tracheophyta</taxon>
        <taxon>Spermatophyta</taxon>
        <taxon>Magnoliopsida</taxon>
        <taxon>Liliopsida</taxon>
        <taxon>Zingiberales</taxon>
        <taxon>Cannaceae</taxon>
        <taxon>Canna</taxon>
    </lineage>
</organism>
<evidence type="ECO:0000313" key="3">
    <source>
        <dbReference type="Proteomes" id="UP001327560"/>
    </source>
</evidence>